<comment type="caution">
    <text evidence="1">The sequence shown here is derived from an EMBL/GenBank/DDBJ whole genome shotgun (WGS) entry which is preliminary data.</text>
</comment>
<evidence type="ECO:0000313" key="2">
    <source>
        <dbReference type="Proteomes" id="UP000483379"/>
    </source>
</evidence>
<reference evidence="1 2" key="1">
    <citation type="submission" date="2020-02" db="EMBL/GenBank/DDBJ databases">
        <title>Genome sequences of Thiorhodococcus mannitoliphagus and Thiorhodococcus minor, purple sulfur photosynthetic bacteria in the gammaproteobacterial family, Chromatiaceae.</title>
        <authorList>
            <person name="Aviles F.A."/>
            <person name="Meyer T.E."/>
            <person name="Kyndt J.A."/>
        </authorList>
    </citation>
    <scope>NUCLEOTIDE SEQUENCE [LARGE SCALE GENOMIC DNA]</scope>
    <source>
        <strain evidence="1 2">DSM 11518</strain>
    </source>
</reference>
<dbReference type="Proteomes" id="UP000483379">
    <property type="component" value="Unassembled WGS sequence"/>
</dbReference>
<name>A0A6M0K6B4_9GAMM</name>
<dbReference type="EMBL" id="JAAIJQ010000075">
    <property type="protein sequence ID" value="NEV64137.1"/>
    <property type="molecule type" value="Genomic_DNA"/>
</dbReference>
<accession>A0A6M0K6B4</accession>
<protein>
    <submittedName>
        <fullName evidence="1">Uncharacterized protein</fullName>
    </submittedName>
</protein>
<organism evidence="1 2">
    <name type="scientific">Thiorhodococcus minor</name>
    <dbReference type="NCBI Taxonomy" id="57489"/>
    <lineage>
        <taxon>Bacteria</taxon>
        <taxon>Pseudomonadati</taxon>
        <taxon>Pseudomonadota</taxon>
        <taxon>Gammaproteobacteria</taxon>
        <taxon>Chromatiales</taxon>
        <taxon>Chromatiaceae</taxon>
        <taxon>Thiorhodococcus</taxon>
    </lineage>
</organism>
<keyword evidence="2" id="KW-1185">Reference proteome</keyword>
<dbReference type="AlphaFoldDB" id="A0A6M0K6B4"/>
<proteinExistence type="predicted"/>
<gene>
    <name evidence="1" type="ORF">G3446_19990</name>
</gene>
<evidence type="ECO:0000313" key="1">
    <source>
        <dbReference type="EMBL" id="NEV64137.1"/>
    </source>
</evidence>
<sequence length="107" mass="12274">MTDPIDPGPPVLTEQERADIHEAVTERAAILEHDAGLPRQQAERRAVSAMRIYRYRLAERPETWLLMIAPGCTLDEARHALSLRFGVKRLLEVREHRPGRAETQRRG</sequence>
<dbReference type="RefSeq" id="WP_164454648.1">
    <property type="nucleotide sequence ID" value="NZ_JAAIJQ010000075.1"/>
</dbReference>